<proteinExistence type="predicted"/>
<dbReference type="PROSITE" id="PS50016">
    <property type="entry name" value="ZF_PHD_2"/>
    <property type="match status" value="1"/>
</dbReference>
<dbReference type="GO" id="GO:0003677">
    <property type="term" value="F:DNA binding"/>
    <property type="evidence" value="ECO:0007669"/>
    <property type="project" value="InterPro"/>
</dbReference>
<evidence type="ECO:0000313" key="14">
    <source>
        <dbReference type="Proteomes" id="UP001230051"/>
    </source>
</evidence>
<dbReference type="InterPro" id="IPR013083">
    <property type="entry name" value="Znf_RING/FYVE/PHD"/>
</dbReference>
<feature type="domain" description="SAND" evidence="11">
    <location>
        <begin position="275"/>
        <end position="353"/>
    </location>
</feature>
<protein>
    <submittedName>
        <fullName evidence="13">Nuclear body protein SP140-like protein</fullName>
    </submittedName>
</protein>
<dbReference type="Pfam" id="PF00439">
    <property type="entry name" value="Bromodomain"/>
    <property type="match status" value="1"/>
</dbReference>
<dbReference type="PROSITE" id="PS50864">
    <property type="entry name" value="SAND"/>
    <property type="match status" value="2"/>
</dbReference>
<dbReference type="InterPro" id="IPR004865">
    <property type="entry name" value="HSR_dom"/>
</dbReference>
<evidence type="ECO:0000256" key="4">
    <source>
        <dbReference type="ARBA" id="ARBA00022833"/>
    </source>
</evidence>
<evidence type="ECO:0000256" key="7">
    <source>
        <dbReference type="PROSITE-ProRule" id="PRU00146"/>
    </source>
</evidence>
<keyword evidence="14" id="KW-1185">Reference proteome</keyword>
<dbReference type="PROSITE" id="PS51414">
    <property type="entry name" value="HSR"/>
    <property type="match status" value="1"/>
</dbReference>
<evidence type="ECO:0000256" key="2">
    <source>
        <dbReference type="ARBA" id="ARBA00022723"/>
    </source>
</evidence>
<dbReference type="PANTHER" id="PTHR46386">
    <property type="entry name" value="NUCLEAR BODY PROTEIN SP140"/>
    <property type="match status" value="1"/>
</dbReference>
<dbReference type="SUPFAM" id="SSF47370">
    <property type="entry name" value="Bromodomain"/>
    <property type="match status" value="1"/>
</dbReference>
<feature type="domain" description="Bromo" evidence="9">
    <location>
        <begin position="605"/>
        <end position="658"/>
    </location>
</feature>
<feature type="compositionally biased region" description="Polar residues" evidence="8">
    <location>
        <begin position="387"/>
        <end position="396"/>
    </location>
</feature>
<evidence type="ECO:0000259" key="11">
    <source>
        <dbReference type="PROSITE" id="PS50864"/>
    </source>
</evidence>
<evidence type="ECO:0000256" key="1">
    <source>
        <dbReference type="ARBA" id="ARBA00022553"/>
    </source>
</evidence>
<feature type="region of interest" description="Disordered" evidence="8">
    <location>
        <begin position="77"/>
        <end position="275"/>
    </location>
</feature>
<dbReference type="InterPro" id="IPR000770">
    <property type="entry name" value="SAND_dom"/>
</dbReference>
<feature type="region of interest" description="Disordered" evidence="8">
    <location>
        <begin position="350"/>
        <end position="407"/>
    </location>
</feature>
<feature type="compositionally biased region" description="Polar residues" evidence="8">
    <location>
        <begin position="186"/>
        <end position="198"/>
    </location>
</feature>
<dbReference type="InterPro" id="IPR043563">
    <property type="entry name" value="Sp110/Sp140/Sp140L-like"/>
</dbReference>
<reference evidence="13" key="1">
    <citation type="submission" date="2022-02" db="EMBL/GenBank/DDBJ databases">
        <title>Atlantic sturgeon de novo genome assembly.</title>
        <authorList>
            <person name="Stock M."/>
            <person name="Klopp C."/>
            <person name="Guiguen Y."/>
            <person name="Cabau C."/>
            <person name="Parinello H."/>
            <person name="Santidrian Yebra-Pimentel E."/>
            <person name="Kuhl H."/>
            <person name="Dirks R.P."/>
            <person name="Guessner J."/>
            <person name="Wuertz S."/>
            <person name="Du K."/>
            <person name="Schartl M."/>
        </authorList>
    </citation>
    <scope>NUCLEOTIDE SEQUENCE</scope>
    <source>
        <strain evidence="13">STURGEONOMICS-FGT-2020</strain>
        <tissue evidence="13">Whole blood</tissue>
    </source>
</reference>
<dbReference type="Pfam" id="PF01342">
    <property type="entry name" value="SAND"/>
    <property type="match status" value="2"/>
</dbReference>
<dbReference type="SUPFAM" id="SSF63763">
    <property type="entry name" value="SAND domain-like"/>
    <property type="match status" value="2"/>
</dbReference>
<gene>
    <name evidence="13" type="primary">SP140L</name>
    <name evidence="13" type="ORF">AOXY_G27128</name>
</gene>
<dbReference type="Gene3D" id="1.20.920.10">
    <property type="entry name" value="Bromodomain-like"/>
    <property type="match status" value="1"/>
</dbReference>
<keyword evidence="2" id="KW-0479">Metal-binding</keyword>
<feature type="domain" description="SAND" evidence="11">
    <location>
        <begin position="406"/>
        <end position="487"/>
    </location>
</feature>
<keyword evidence="5 6" id="KW-0103">Bromodomain</keyword>
<dbReference type="EMBL" id="JAGXEW010000031">
    <property type="protein sequence ID" value="KAK1155348.1"/>
    <property type="molecule type" value="Genomic_DNA"/>
</dbReference>
<dbReference type="PRINTS" id="PR00503">
    <property type="entry name" value="BROMODOMAIN"/>
</dbReference>
<evidence type="ECO:0000256" key="5">
    <source>
        <dbReference type="ARBA" id="ARBA00023117"/>
    </source>
</evidence>
<dbReference type="InterPro" id="IPR001965">
    <property type="entry name" value="Znf_PHD"/>
</dbReference>
<dbReference type="InterPro" id="IPR036427">
    <property type="entry name" value="Bromodomain-like_sf"/>
</dbReference>
<dbReference type="Proteomes" id="UP001230051">
    <property type="component" value="Unassembled WGS sequence"/>
</dbReference>
<dbReference type="GO" id="GO:0008270">
    <property type="term" value="F:zinc ion binding"/>
    <property type="evidence" value="ECO:0007669"/>
    <property type="project" value="UniProtKB-KW"/>
</dbReference>
<name>A0AAD8CPQ2_ACIOX</name>
<keyword evidence="4" id="KW-0862">Zinc</keyword>
<evidence type="ECO:0000259" key="10">
    <source>
        <dbReference type="PROSITE" id="PS50016"/>
    </source>
</evidence>
<feature type="compositionally biased region" description="Basic residues" evidence="8">
    <location>
        <begin position="202"/>
        <end position="213"/>
    </location>
</feature>
<feature type="domain" description="PHD-type" evidence="10">
    <location>
        <begin position="508"/>
        <end position="556"/>
    </location>
</feature>
<comment type="caution">
    <text evidence="13">The sequence shown here is derived from an EMBL/GenBank/DDBJ whole genome shotgun (WGS) entry which is preliminary data.</text>
</comment>
<dbReference type="InterPro" id="IPR001487">
    <property type="entry name" value="Bromodomain"/>
</dbReference>
<feature type="compositionally biased region" description="Polar residues" evidence="8">
    <location>
        <begin position="139"/>
        <end position="152"/>
    </location>
</feature>
<evidence type="ECO:0000259" key="9">
    <source>
        <dbReference type="PROSITE" id="PS50014"/>
    </source>
</evidence>
<dbReference type="Pfam" id="PF00628">
    <property type="entry name" value="PHD"/>
    <property type="match status" value="1"/>
</dbReference>
<dbReference type="Gene3D" id="3.10.390.10">
    <property type="entry name" value="SAND domain-like"/>
    <property type="match status" value="2"/>
</dbReference>
<dbReference type="InterPro" id="IPR011011">
    <property type="entry name" value="Znf_FYVE_PHD"/>
</dbReference>
<sequence>MLLTQLRDSDVIPEEKYQEVDRRKTQKARYSLLEWMEKEKPELIRPFWECVFKDHMIQSYPALKLMRDSFLERSSSVEMDGTGFSRTGPGGTAQSPGSSAQNQGQTGPGKRPKPARPTHRPIGAENDRAGFSRTGPGDTAQSPGTSAQNQGQTGPGKRPKPAKPTHGSSSVEMDGTGFSRTGPGGTAQSPGSSAQNRGRTGPGKRPKPAKPTHRSSSVETDRPNFSRTGSSGTAQSPGSSAQNQGQTGPGKRPKPAKPTYGSLSQGGSKDDKQPIWTFPLYRTNLPVTCGEKQGSLHRERLRKGEPCVSVEGRWFSPTEFEELAGRGSSKNWKKSIYCNRTPLSKLFEEGHLTSTPLKRRKAGTATGEGRAKSQTPQKRNLFEANDESTNSPIKLTSSESDGDDDDEDLSIFSPKTLQVSFGRVQGILHKERFASGTCGKCIRTPESWLTPHDFTTMNGGVADKSWRKSILCKGKPLNYFIKKKILVIHSLLCKCHNCKDLTSWQDNDDECTVCSHGGSLICCDLCPLAFHADCHVPTAEEPASSGPWFCSFCKVQQTPRNRCQTKTDVLALEIRTQLLECQYLLLRLYSSKDSGIFCPNPCHTVEGYTDFIEKPMWLDKVKEKLASDRYSTVGEFVRDVNLIFQNCAQLNKDNQYGKMGQKLHSEFEESFKNVFGIKQ</sequence>
<dbReference type="AlphaFoldDB" id="A0AAD8CPQ2"/>
<dbReference type="GO" id="GO:0005634">
    <property type="term" value="C:nucleus"/>
    <property type="evidence" value="ECO:0007669"/>
    <property type="project" value="InterPro"/>
</dbReference>
<evidence type="ECO:0000256" key="6">
    <source>
        <dbReference type="PROSITE-ProRule" id="PRU00035"/>
    </source>
</evidence>
<dbReference type="SMART" id="SM00258">
    <property type="entry name" value="SAND"/>
    <property type="match status" value="2"/>
</dbReference>
<dbReference type="GO" id="GO:0000981">
    <property type="term" value="F:DNA-binding transcription factor activity, RNA polymerase II-specific"/>
    <property type="evidence" value="ECO:0007669"/>
    <property type="project" value="TreeGrafter"/>
</dbReference>
<evidence type="ECO:0000259" key="12">
    <source>
        <dbReference type="PROSITE" id="PS51414"/>
    </source>
</evidence>
<dbReference type="Pfam" id="PF03172">
    <property type="entry name" value="HSR"/>
    <property type="match status" value="1"/>
</dbReference>
<dbReference type="Gene3D" id="3.30.40.10">
    <property type="entry name" value="Zinc/RING finger domain, C3HC4 (zinc finger)"/>
    <property type="match status" value="1"/>
</dbReference>
<keyword evidence="3 7" id="KW-0863">Zinc-finger</keyword>
<dbReference type="SMART" id="SM00249">
    <property type="entry name" value="PHD"/>
    <property type="match status" value="1"/>
</dbReference>
<dbReference type="InterPro" id="IPR010919">
    <property type="entry name" value="SAND-like_dom_sf"/>
</dbReference>
<dbReference type="SMART" id="SM00297">
    <property type="entry name" value="BROMO"/>
    <property type="match status" value="1"/>
</dbReference>
<accession>A0AAD8CPQ2</accession>
<dbReference type="InterPro" id="IPR019787">
    <property type="entry name" value="Znf_PHD-finger"/>
</dbReference>
<dbReference type="SUPFAM" id="SSF57903">
    <property type="entry name" value="FYVE/PHD zinc finger"/>
    <property type="match status" value="1"/>
</dbReference>
<evidence type="ECO:0000256" key="3">
    <source>
        <dbReference type="ARBA" id="ARBA00022771"/>
    </source>
</evidence>
<evidence type="ECO:0000256" key="8">
    <source>
        <dbReference type="SAM" id="MobiDB-lite"/>
    </source>
</evidence>
<feature type="compositionally biased region" description="Polar residues" evidence="8">
    <location>
        <begin position="92"/>
        <end position="105"/>
    </location>
</feature>
<keyword evidence="1" id="KW-0597">Phosphoprotein</keyword>
<evidence type="ECO:0000313" key="13">
    <source>
        <dbReference type="EMBL" id="KAK1155348.1"/>
    </source>
</evidence>
<organism evidence="13 14">
    <name type="scientific">Acipenser oxyrinchus oxyrinchus</name>
    <dbReference type="NCBI Taxonomy" id="40147"/>
    <lineage>
        <taxon>Eukaryota</taxon>
        <taxon>Metazoa</taxon>
        <taxon>Chordata</taxon>
        <taxon>Craniata</taxon>
        <taxon>Vertebrata</taxon>
        <taxon>Euteleostomi</taxon>
        <taxon>Actinopterygii</taxon>
        <taxon>Chondrostei</taxon>
        <taxon>Acipenseriformes</taxon>
        <taxon>Acipenseridae</taxon>
        <taxon>Acipenser</taxon>
    </lineage>
</organism>
<dbReference type="CDD" id="cd15541">
    <property type="entry name" value="PHD_TIF1_like"/>
    <property type="match status" value="1"/>
</dbReference>
<dbReference type="PANTHER" id="PTHR46386:SF1">
    <property type="entry name" value="NUCLEAR BODY PROTEIN SP140-LIKE PROTEIN"/>
    <property type="match status" value="1"/>
</dbReference>
<feature type="compositionally biased region" description="Basic residues" evidence="8">
    <location>
        <begin position="110"/>
        <end position="119"/>
    </location>
</feature>
<feature type="domain" description="HSR" evidence="12">
    <location>
        <begin position="1"/>
        <end position="75"/>
    </location>
</feature>
<dbReference type="PROSITE" id="PS50014">
    <property type="entry name" value="BROMODOMAIN_2"/>
    <property type="match status" value="1"/>
</dbReference>
<feature type="compositionally biased region" description="Polar residues" evidence="8">
    <location>
        <begin position="225"/>
        <end position="246"/>
    </location>
</feature>